<dbReference type="EC" id="4.2.99.20" evidence="3"/>
<keyword evidence="2 3" id="KW-0456">Lyase</keyword>
<proteinExistence type="inferred from homology"/>
<dbReference type="HAMAP" id="MF_01660">
    <property type="entry name" value="MenH"/>
    <property type="match status" value="1"/>
</dbReference>
<gene>
    <name evidence="3 5" type="primary">menH</name>
    <name evidence="5" type="ORF">HGP28_13325</name>
</gene>
<dbReference type="InterPro" id="IPR000073">
    <property type="entry name" value="AB_hydrolase_1"/>
</dbReference>
<evidence type="ECO:0000256" key="2">
    <source>
        <dbReference type="ARBA" id="ARBA00023239"/>
    </source>
</evidence>
<comment type="pathway">
    <text evidence="3">Quinol/quinone metabolism; 1,4-dihydroxy-2-naphthoate biosynthesis; 1,4-dihydroxy-2-naphthoate from chorismate: step 3/7.</text>
</comment>
<keyword evidence="1 3" id="KW-0474">Menaquinone biosynthesis</keyword>
<evidence type="ECO:0000313" key="6">
    <source>
        <dbReference type="Proteomes" id="UP000535589"/>
    </source>
</evidence>
<evidence type="ECO:0000259" key="4">
    <source>
        <dbReference type="Pfam" id="PF12697"/>
    </source>
</evidence>
<dbReference type="AlphaFoldDB" id="A0A7X8YHS3"/>
<dbReference type="Proteomes" id="UP000535589">
    <property type="component" value="Unassembled WGS sequence"/>
</dbReference>
<dbReference type="PANTHER" id="PTHR42916:SF1">
    <property type="entry name" value="PROTEIN PHYLLO, CHLOROPLASTIC"/>
    <property type="match status" value="1"/>
</dbReference>
<comment type="catalytic activity">
    <reaction evidence="3">
        <text>5-enolpyruvoyl-6-hydroxy-2-succinyl-cyclohex-3-ene-1-carboxylate = (1R,6R)-6-hydroxy-2-succinyl-cyclohexa-2,4-diene-1-carboxylate + pyruvate</text>
        <dbReference type="Rhea" id="RHEA:25597"/>
        <dbReference type="ChEBI" id="CHEBI:15361"/>
        <dbReference type="ChEBI" id="CHEBI:58689"/>
        <dbReference type="ChEBI" id="CHEBI:58818"/>
        <dbReference type="EC" id="4.2.99.20"/>
    </reaction>
</comment>
<dbReference type="Gene3D" id="3.40.50.1820">
    <property type="entry name" value="alpha/beta hydrolase"/>
    <property type="match status" value="1"/>
</dbReference>
<comment type="pathway">
    <text evidence="3">Quinol/quinone metabolism; menaquinone biosynthesis.</text>
</comment>
<accession>A0A7X8YHS3</accession>
<keyword evidence="6" id="KW-1185">Reference proteome</keyword>
<evidence type="ECO:0000313" key="5">
    <source>
        <dbReference type="EMBL" id="NLS13870.1"/>
    </source>
</evidence>
<dbReference type="EMBL" id="JABAIK010000013">
    <property type="protein sequence ID" value="NLS13870.1"/>
    <property type="molecule type" value="Genomic_DNA"/>
</dbReference>
<dbReference type="SUPFAM" id="SSF53474">
    <property type="entry name" value="alpha/beta-Hydrolases"/>
    <property type="match status" value="1"/>
</dbReference>
<feature type="domain" description="AB hydrolase-1" evidence="4">
    <location>
        <begin position="20"/>
        <end position="268"/>
    </location>
</feature>
<dbReference type="GO" id="GO:0009234">
    <property type="term" value="P:menaquinone biosynthetic process"/>
    <property type="evidence" value="ECO:0007669"/>
    <property type="project" value="UniProtKB-UniRule"/>
</dbReference>
<dbReference type="UniPathway" id="UPA00079"/>
<comment type="caution">
    <text evidence="5">The sequence shown here is derived from an EMBL/GenBank/DDBJ whole genome shotgun (WGS) entry which is preliminary data.</text>
</comment>
<comment type="function">
    <text evidence="3">Catalyzes a proton abstraction reaction that results in 2,5-elimination of pyruvate from 2-succinyl-5-enolpyruvyl-6-hydroxy-3-cyclohexene-1-carboxylate (SEPHCHC) and the formation of 2-succinyl-6-hydroxy-2,4-cyclohexadiene-1-carboxylate (SHCHC).</text>
</comment>
<dbReference type="RefSeq" id="WP_168836969.1">
    <property type="nucleotide sequence ID" value="NZ_JABAIK010000013.1"/>
</dbReference>
<sequence length="290" mass="31411">MLSYQLVNTEQNRASRPPLLVLVHGLLGCGNDWQSVHEALPSYPTLLVDLPGHGKSVMQSCSSLQDAAMRLYQTIESVYQPLAQRQQVNGVVLIGYSLGARIVLNGLASQQACALSTSLPIIGAIVEGAHTGLANAELRCARWRHDQGWARRFQQEPIAQVLADWYQQPVFSSLNHAQRQTVIAQRSANLGSTVAQMLLATSLATQPNLIGLLQQTRIPIACISGASDVKFTALVQRNQSVANNYCISSSVVDHAGHNVHQAQPKAFSQIVHQHITQFVARVAASSEVGV</sequence>
<organism evidence="5 6">
    <name type="scientific">Vibrio agarilyticus</name>
    <dbReference type="NCBI Taxonomy" id="2726741"/>
    <lineage>
        <taxon>Bacteria</taxon>
        <taxon>Pseudomonadati</taxon>
        <taxon>Pseudomonadota</taxon>
        <taxon>Gammaproteobacteria</taxon>
        <taxon>Vibrionales</taxon>
        <taxon>Vibrionaceae</taxon>
        <taxon>Vibrio</taxon>
    </lineage>
</organism>
<dbReference type="UniPathway" id="UPA01057">
    <property type="reaction ID" value="UER00900"/>
</dbReference>
<dbReference type="NCBIfam" id="TIGR03695">
    <property type="entry name" value="menH_SHCHC"/>
    <property type="match status" value="1"/>
</dbReference>
<dbReference type="PANTHER" id="PTHR42916">
    <property type="entry name" value="2-SUCCINYL-5-ENOLPYRUVYL-6-HYDROXY-3-CYCLOHEXENE-1-CARBOXYLATE SYNTHASE"/>
    <property type="match status" value="1"/>
</dbReference>
<comment type="subunit">
    <text evidence="3">Monomer.</text>
</comment>
<evidence type="ECO:0000256" key="1">
    <source>
        <dbReference type="ARBA" id="ARBA00022428"/>
    </source>
</evidence>
<dbReference type="Pfam" id="PF12697">
    <property type="entry name" value="Abhydrolase_6"/>
    <property type="match status" value="1"/>
</dbReference>
<dbReference type="NCBIfam" id="NF008340">
    <property type="entry name" value="PRK11126.1"/>
    <property type="match status" value="1"/>
</dbReference>
<name>A0A7X8YHS3_9VIBR</name>
<dbReference type="InterPro" id="IPR022485">
    <property type="entry name" value="SHCHC_synthase_MenH"/>
</dbReference>
<protein>
    <recommendedName>
        <fullName evidence="3">Putative 2-succinyl-6-hydroxy-2,4-cyclohexadiene-1-carboxylate synthase</fullName>
        <shortName evidence="3">SHCHC synthase</shortName>
        <ecNumber evidence="3">4.2.99.20</ecNumber>
    </recommendedName>
</protein>
<dbReference type="InterPro" id="IPR029058">
    <property type="entry name" value="AB_hydrolase_fold"/>
</dbReference>
<dbReference type="GO" id="GO:0070205">
    <property type="term" value="F:2-succinyl-6-hydroxy-2,4-cyclohexadiene-1-carboxylate synthase activity"/>
    <property type="evidence" value="ECO:0007669"/>
    <property type="project" value="UniProtKB-UniRule"/>
</dbReference>
<reference evidence="5 6" key="1">
    <citation type="submission" date="2020-04" db="EMBL/GenBank/DDBJ databases">
        <title>Vibrio sp. SM6, a novel species isolated from seawater.</title>
        <authorList>
            <person name="Wang X."/>
        </authorList>
    </citation>
    <scope>NUCLEOTIDE SEQUENCE [LARGE SCALE GENOMIC DNA]</scope>
    <source>
        <strain evidence="5 6">SM6</strain>
    </source>
</reference>
<evidence type="ECO:0000256" key="3">
    <source>
        <dbReference type="HAMAP-Rule" id="MF_01660"/>
    </source>
</evidence>
<comment type="similarity">
    <text evidence="3">Belongs to the AB hydrolase superfamily. MenH family.</text>
</comment>